<dbReference type="Proteomes" id="UP000297065">
    <property type="component" value="Chromosome"/>
</dbReference>
<comment type="subcellular location">
    <subcellularLocation>
        <location evidence="1">Membrane</location>
        <topology evidence="1">Multi-pass membrane protein</topology>
    </subcellularLocation>
</comment>
<dbReference type="Pfam" id="PF01040">
    <property type="entry name" value="UbiA"/>
    <property type="match status" value="1"/>
</dbReference>
<feature type="transmembrane region" description="Helical" evidence="6">
    <location>
        <begin position="266"/>
        <end position="286"/>
    </location>
</feature>
<evidence type="ECO:0000256" key="1">
    <source>
        <dbReference type="ARBA" id="ARBA00004141"/>
    </source>
</evidence>
<evidence type="ECO:0000256" key="2">
    <source>
        <dbReference type="ARBA" id="ARBA00022679"/>
    </source>
</evidence>
<dbReference type="InterPro" id="IPR026046">
    <property type="entry name" value="UBIAD1"/>
</dbReference>
<evidence type="ECO:0000313" key="7">
    <source>
        <dbReference type="EMBL" id="QCC84976.1"/>
    </source>
</evidence>
<dbReference type="CDD" id="cd13962">
    <property type="entry name" value="PT_UbiA_UBIAD1"/>
    <property type="match status" value="1"/>
</dbReference>
<accession>A0A4P7UG27</accession>
<evidence type="ECO:0000256" key="5">
    <source>
        <dbReference type="ARBA" id="ARBA00023136"/>
    </source>
</evidence>
<gene>
    <name evidence="7" type="ORF">DDIC_03590</name>
</gene>
<feature type="transmembrane region" description="Helical" evidence="6">
    <location>
        <begin position="176"/>
        <end position="196"/>
    </location>
</feature>
<dbReference type="GO" id="GO:0042371">
    <property type="term" value="P:vitamin K biosynthetic process"/>
    <property type="evidence" value="ECO:0007669"/>
    <property type="project" value="TreeGrafter"/>
</dbReference>
<dbReference type="EMBL" id="CP036295">
    <property type="protein sequence ID" value="QCC84976.1"/>
    <property type="molecule type" value="Genomic_DNA"/>
</dbReference>
<feature type="transmembrane region" description="Helical" evidence="6">
    <location>
        <begin position="117"/>
        <end position="139"/>
    </location>
</feature>
<keyword evidence="3 6" id="KW-0812">Transmembrane</keyword>
<feature type="transmembrane region" description="Helical" evidence="6">
    <location>
        <begin position="202"/>
        <end position="219"/>
    </location>
</feature>
<evidence type="ECO:0000313" key="8">
    <source>
        <dbReference type="Proteomes" id="UP000297065"/>
    </source>
</evidence>
<dbReference type="GO" id="GO:0016020">
    <property type="term" value="C:membrane"/>
    <property type="evidence" value="ECO:0007669"/>
    <property type="project" value="UniProtKB-SubCell"/>
</dbReference>
<name>A0A4P7UG27_DESDE</name>
<dbReference type="GO" id="GO:0009234">
    <property type="term" value="P:menaquinone biosynthetic process"/>
    <property type="evidence" value="ECO:0007669"/>
    <property type="project" value="TreeGrafter"/>
</dbReference>
<dbReference type="AlphaFoldDB" id="A0A4P7UG27"/>
<dbReference type="PANTHER" id="PTHR13929">
    <property type="entry name" value="1,4-DIHYDROXY-2-NAPHTHOATE OCTAPRENYLTRANSFERASE"/>
    <property type="match status" value="1"/>
</dbReference>
<dbReference type="GO" id="GO:0004659">
    <property type="term" value="F:prenyltransferase activity"/>
    <property type="evidence" value="ECO:0007669"/>
    <property type="project" value="InterPro"/>
</dbReference>
<protein>
    <submittedName>
        <fullName evidence="7">Prenyltransferase</fullName>
    </submittedName>
</protein>
<sequence>MRCGDLLREAWVPRPADAPKLSLRQQVRAWWQACRPPFFITAAIPVTLALALTFRLQGGVAAGQWATYALLLVGCFMGLTIANLANDLFDHILGVDGGDNIGGSRVIQSGLISPRQLSVVLLLLTPATLAVGGVLIMGLPAALRPALWALSVFAVGSAVFYVAPPIRYGHRALGEVFVCLNMGFIMVSASATLLLGRFDPRSLALALPVGLMVAGVLYYQSLPEIETDLEAGKHTLANTLGKAGAFLIFRLWWPAVWVLLGNLWAAGLAGWPVALCLLGAPFYLAACGRIRAAGQGDWLPLDAHGHLVRKCYLISGAALILGVLL</sequence>
<proteinExistence type="predicted"/>
<keyword evidence="2 7" id="KW-0808">Transferase</keyword>
<evidence type="ECO:0000256" key="4">
    <source>
        <dbReference type="ARBA" id="ARBA00022989"/>
    </source>
</evidence>
<dbReference type="RefSeq" id="WP_136399182.1">
    <property type="nucleotide sequence ID" value="NZ_CP036295.1"/>
</dbReference>
<feature type="transmembrane region" description="Helical" evidence="6">
    <location>
        <begin position="145"/>
        <end position="164"/>
    </location>
</feature>
<dbReference type="OrthoDB" id="9767568at2"/>
<feature type="transmembrane region" description="Helical" evidence="6">
    <location>
        <begin position="38"/>
        <end position="56"/>
    </location>
</feature>
<evidence type="ECO:0000256" key="6">
    <source>
        <dbReference type="SAM" id="Phobius"/>
    </source>
</evidence>
<dbReference type="PIRSF" id="PIRSF005355">
    <property type="entry name" value="UBIAD1"/>
    <property type="match status" value="1"/>
</dbReference>
<dbReference type="InterPro" id="IPR000537">
    <property type="entry name" value="UbiA_prenyltransferase"/>
</dbReference>
<keyword evidence="4 6" id="KW-1133">Transmembrane helix</keyword>
<keyword evidence="5 6" id="KW-0472">Membrane</keyword>
<reference evidence="7 8" key="1">
    <citation type="submission" date="2019-02" db="EMBL/GenBank/DDBJ databases">
        <title>Complete Genome Sequence of Desulfovibrio desulfuricans IC1, a Sulfonate Utilizing Anaerobe.</title>
        <authorList>
            <person name="Day L.A."/>
            <person name="De Leon K.B."/>
            <person name="Wall J.D."/>
        </authorList>
    </citation>
    <scope>NUCLEOTIDE SEQUENCE [LARGE SCALE GENOMIC DNA]</scope>
    <source>
        <strain evidence="7 8">IC1</strain>
    </source>
</reference>
<evidence type="ECO:0000256" key="3">
    <source>
        <dbReference type="ARBA" id="ARBA00022692"/>
    </source>
</evidence>
<feature type="transmembrane region" description="Helical" evidence="6">
    <location>
        <begin position="240"/>
        <end position="260"/>
    </location>
</feature>
<feature type="transmembrane region" description="Helical" evidence="6">
    <location>
        <begin position="62"/>
        <end position="85"/>
    </location>
</feature>
<organism evidence="7 8">
    <name type="scientific">Desulfovibrio desulfuricans</name>
    <dbReference type="NCBI Taxonomy" id="876"/>
    <lineage>
        <taxon>Bacteria</taxon>
        <taxon>Pseudomonadati</taxon>
        <taxon>Thermodesulfobacteriota</taxon>
        <taxon>Desulfovibrionia</taxon>
        <taxon>Desulfovibrionales</taxon>
        <taxon>Desulfovibrionaceae</taxon>
        <taxon>Desulfovibrio</taxon>
    </lineage>
</organism>
<dbReference type="PANTHER" id="PTHR13929:SF0">
    <property type="entry name" value="UBIA PRENYLTRANSFERASE DOMAIN-CONTAINING PROTEIN 1"/>
    <property type="match status" value="1"/>
</dbReference>